<accession>A0A974XI03</accession>
<organism evidence="2 3">
    <name type="scientific">Shewanella cyperi</name>
    <dbReference type="NCBI Taxonomy" id="2814292"/>
    <lineage>
        <taxon>Bacteria</taxon>
        <taxon>Pseudomonadati</taxon>
        <taxon>Pseudomonadota</taxon>
        <taxon>Gammaproteobacteria</taxon>
        <taxon>Alteromonadales</taxon>
        <taxon>Shewanellaceae</taxon>
        <taxon>Shewanella</taxon>
    </lineage>
</organism>
<gene>
    <name evidence="2" type="ORF">JYB88_10215</name>
</gene>
<dbReference type="AlphaFoldDB" id="A0A974XI03"/>
<dbReference type="RefSeq" id="WP_207324045.1">
    <property type="nucleotide sequence ID" value="NZ_CP071504.1"/>
</dbReference>
<dbReference type="InterPro" id="IPR027843">
    <property type="entry name" value="DUF4440"/>
</dbReference>
<proteinExistence type="predicted"/>
<evidence type="ECO:0000259" key="1">
    <source>
        <dbReference type="Pfam" id="PF14534"/>
    </source>
</evidence>
<dbReference type="KEGG" id="scyp:JYB88_10215"/>
<dbReference type="SUPFAM" id="SSF54427">
    <property type="entry name" value="NTF2-like"/>
    <property type="match status" value="1"/>
</dbReference>
<dbReference type="Pfam" id="PF14534">
    <property type="entry name" value="DUF4440"/>
    <property type="match status" value="1"/>
</dbReference>
<evidence type="ECO:0000313" key="2">
    <source>
        <dbReference type="EMBL" id="QSX28664.1"/>
    </source>
</evidence>
<name>A0A974XI03_9GAMM</name>
<reference evidence="2 3" key="1">
    <citation type="submission" date="2021-03" db="EMBL/GenBank/DDBJ databases">
        <title>Novel species identification of genus Shewanella.</title>
        <authorList>
            <person name="Liu G."/>
            <person name="Zhang Q."/>
        </authorList>
    </citation>
    <scope>NUCLEOTIDE SEQUENCE [LARGE SCALE GENOMIC DNA]</scope>
    <source>
        <strain evidence="2 3">FJAT-53726</strain>
    </source>
</reference>
<keyword evidence="3" id="KW-1185">Reference proteome</keyword>
<dbReference type="EMBL" id="CP071504">
    <property type="protein sequence ID" value="QSX28664.1"/>
    <property type="molecule type" value="Genomic_DNA"/>
</dbReference>
<sequence>MADHQEKSLHDIILARENEWMGAWLKRDRALADSILADEFTLVSSLNGEIFSKAQWLDGAMGPIVCQSFHFDRLQVKGYGDTVVSIAWYHQKATARGNDWSGEFRMTDVWHYRDGRWQVVARHSTWLGAAAQQ</sequence>
<evidence type="ECO:0000313" key="3">
    <source>
        <dbReference type="Proteomes" id="UP000663281"/>
    </source>
</evidence>
<dbReference type="InterPro" id="IPR032710">
    <property type="entry name" value="NTF2-like_dom_sf"/>
</dbReference>
<protein>
    <submittedName>
        <fullName evidence="2">Nuclear transport factor 2 family protein</fullName>
    </submittedName>
</protein>
<dbReference type="Proteomes" id="UP000663281">
    <property type="component" value="Chromosome"/>
</dbReference>
<dbReference type="Gene3D" id="3.10.450.50">
    <property type="match status" value="1"/>
</dbReference>
<feature type="domain" description="DUF4440" evidence="1">
    <location>
        <begin position="13"/>
        <end position="119"/>
    </location>
</feature>